<keyword evidence="1" id="KW-0175">Coiled coil</keyword>
<dbReference type="AlphaFoldDB" id="W6NEQ0"/>
<comment type="caution">
    <text evidence="2">The sequence shown here is derived from an EMBL/GenBank/DDBJ whole genome shotgun (WGS) entry which is preliminary data.</text>
</comment>
<accession>W6NEQ0</accession>
<name>W6NEQ0_CLOTY</name>
<dbReference type="OrthoDB" id="1901318at2"/>
<gene>
    <name evidence="2" type="ORF">CTDIVETGP_0612</name>
</gene>
<keyword evidence="3" id="KW-1185">Reference proteome</keyword>
<dbReference type="RefSeq" id="WP_017750446.1">
    <property type="nucleotide sequence ID" value="NZ_CBXI010000008.1"/>
</dbReference>
<reference evidence="2 3" key="1">
    <citation type="journal article" date="2015" name="Genome Announc.">
        <title>Draft Genome Sequence of Clostridium tyrobutyricum Strain DIVETGP, Isolated from Cow's Milk for Grana Padano Production.</title>
        <authorList>
            <person name="Soggiu A."/>
            <person name="Piras C."/>
            <person name="Gaiarsa S."/>
            <person name="Sassera D."/>
            <person name="Roncada P."/>
            <person name="Bendixen E."/>
            <person name="Brasca M."/>
            <person name="Bonizzi L."/>
        </authorList>
    </citation>
    <scope>NUCLEOTIDE SEQUENCE [LARGE SCALE GENOMIC DNA]</scope>
    <source>
        <strain evidence="2 3">DIVETGP</strain>
    </source>
</reference>
<organism evidence="2 3">
    <name type="scientific">Clostridium tyrobutyricum DIVETGP</name>
    <dbReference type="NCBI Taxonomy" id="1408889"/>
    <lineage>
        <taxon>Bacteria</taxon>
        <taxon>Bacillati</taxon>
        <taxon>Bacillota</taxon>
        <taxon>Clostridia</taxon>
        <taxon>Eubacteriales</taxon>
        <taxon>Clostridiaceae</taxon>
        <taxon>Clostridium</taxon>
    </lineage>
</organism>
<feature type="coiled-coil region" evidence="1">
    <location>
        <begin position="154"/>
        <end position="188"/>
    </location>
</feature>
<sequence length="190" mass="22095">MSEKKSTMNKHIENIFNSIDNIVLTEKEQKLRVKLGTKIYNAIFTDDVTTRINIADFSDLDLVNDKNNELAFLFSTIFPVFIKQDGVVFRLYKHKIEVDLSDSMADRYLFMFSDGRMTSGLFECFRLYDDEYIYGVKRIIKVIPLLKQAVIDALDSLSQNNKSLNTNITDLRNKVEIAKNNYKELLNELN</sequence>
<dbReference type="Proteomes" id="UP000019482">
    <property type="component" value="Unassembled WGS sequence"/>
</dbReference>
<evidence type="ECO:0000313" key="2">
    <source>
        <dbReference type="EMBL" id="CDL90542.1"/>
    </source>
</evidence>
<evidence type="ECO:0000256" key="1">
    <source>
        <dbReference type="SAM" id="Coils"/>
    </source>
</evidence>
<evidence type="ECO:0000313" key="3">
    <source>
        <dbReference type="Proteomes" id="UP000019482"/>
    </source>
</evidence>
<dbReference type="GeneID" id="29420054"/>
<protein>
    <submittedName>
        <fullName evidence="2">Uncharacterized protein</fullName>
    </submittedName>
</protein>
<proteinExistence type="predicted"/>
<dbReference type="EMBL" id="CBXI010000008">
    <property type="protein sequence ID" value="CDL90542.1"/>
    <property type="molecule type" value="Genomic_DNA"/>
</dbReference>